<dbReference type="EMBL" id="JBEFKJ010000046">
    <property type="protein sequence ID" value="KAL2036952.1"/>
    <property type="molecule type" value="Genomic_DNA"/>
</dbReference>
<protein>
    <submittedName>
        <fullName evidence="1">Uncharacterized protein</fullName>
    </submittedName>
</protein>
<gene>
    <name evidence="1" type="ORF">N7G274_010237</name>
</gene>
<sequence>MGRLLTSLADMPPKSKPAAAAAAAAAAAGLVPDSIYRPLLAPKLARMADLRARYARVAEVLLPALEELRARTAQNLEDDDHWHLSGPNHEHYRRFKAGYDAHLQRKIDLITATNTQKMENEAAKTGFAQQTVRNAYGVSSIVGISDGFNG</sequence>
<accession>A0ABR3ZTU0</accession>
<dbReference type="Proteomes" id="UP001590950">
    <property type="component" value="Unassembled WGS sequence"/>
</dbReference>
<organism evidence="1 2">
    <name type="scientific">Stereocaulon virgatum</name>
    <dbReference type="NCBI Taxonomy" id="373712"/>
    <lineage>
        <taxon>Eukaryota</taxon>
        <taxon>Fungi</taxon>
        <taxon>Dikarya</taxon>
        <taxon>Ascomycota</taxon>
        <taxon>Pezizomycotina</taxon>
        <taxon>Lecanoromycetes</taxon>
        <taxon>OSLEUM clade</taxon>
        <taxon>Lecanoromycetidae</taxon>
        <taxon>Lecanorales</taxon>
        <taxon>Lecanorineae</taxon>
        <taxon>Stereocaulaceae</taxon>
        <taxon>Stereocaulon</taxon>
    </lineage>
</organism>
<evidence type="ECO:0000313" key="1">
    <source>
        <dbReference type="EMBL" id="KAL2036952.1"/>
    </source>
</evidence>
<name>A0ABR3ZTU0_9LECA</name>
<comment type="caution">
    <text evidence="1">The sequence shown here is derived from an EMBL/GenBank/DDBJ whole genome shotgun (WGS) entry which is preliminary data.</text>
</comment>
<evidence type="ECO:0000313" key="2">
    <source>
        <dbReference type="Proteomes" id="UP001590950"/>
    </source>
</evidence>
<keyword evidence="2" id="KW-1185">Reference proteome</keyword>
<reference evidence="1 2" key="1">
    <citation type="submission" date="2024-09" db="EMBL/GenBank/DDBJ databases">
        <title>Rethinking Asexuality: The Enigmatic Case of Functional Sexual Genes in Lepraria (Stereocaulaceae).</title>
        <authorList>
            <person name="Doellman M."/>
            <person name="Sun Y."/>
            <person name="Barcenas-Pena A."/>
            <person name="Lumbsch H.T."/>
            <person name="Grewe F."/>
        </authorList>
    </citation>
    <scope>NUCLEOTIDE SEQUENCE [LARGE SCALE GENOMIC DNA]</scope>
    <source>
        <strain evidence="1 2">Mercado 3170</strain>
    </source>
</reference>
<proteinExistence type="predicted"/>